<evidence type="ECO:0000256" key="5">
    <source>
        <dbReference type="ARBA" id="ARBA00023136"/>
    </source>
</evidence>
<evidence type="ECO:0000256" key="1">
    <source>
        <dbReference type="ARBA" id="ARBA00004651"/>
    </source>
</evidence>
<feature type="transmembrane region" description="Helical" evidence="6">
    <location>
        <begin position="727"/>
        <end position="750"/>
    </location>
</feature>
<dbReference type="EMBL" id="CP071794">
    <property type="protein sequence ID" value="QTD57324.1"/>
    <property type="molecule type" value="Genomic_DNA"/>
</dbReference>
<feature type="transmembrane region" description="Helical" evidence="6">
    <location>
        <begin position="650"/>
        <end position="675"/>
    </location>
</feature>
<feature type="transmembrane region" description="Helical" evidence="6">
    <location>
        <begin position="238"/>
        <end position="260"/>
    </location>
</feature>
<evidence type="ECO:0000256" key="4">
    <source>
        <dbReference type="ARBA" id="ARBA00022989"/>
    </source>
</evidence>
<dbReference type="Gene3D" id="1.20.1640.10">
    <property type="entry name" value="Multidrug efflux transporter AcrB transmembrane domain"/>
    <property type="match status" value="2"/>
</dbReference>
<dbReference type="PROSITE" id="PS50156">
    <property type="entry name" value="SSD"/>
    <property type="match status" value="2"/>
</dbReference>
<evidence type="ECO:0000256" key="6">
    <source>
        <dbReference type="SAM" id="Phobius"/>
    </source>
</evidence>
<feature type="transmembrane region" description="Helical" evidence="6">
    <location>
        <begin position="214"/>
        <end position="231"/>
    </location>
</feature>
<feature type="transmembrane region" description="Helical" evidence="6">
    <location>
        <begin position="624"/>
        <end position="644"/>
    </location>
</feature>
<reference evidence="8 9" key="1">
    <citation type="submission" date="2021-03" db="EMBL/GenBank/DDBJ databases">
        <title>Complete genome of Parasphingorhabdus_sp.JHSY0214.</title>
        <authorList>
            <person name="Yoo J.H."/>
            <person name="Bae J.W."/>
        </authorList>
    </citation>
    <scope>NUCLEOTIDE SEQUENCE [LARGE SCALE GENOMIC DNA]</scope>
    <source>
        <strain evidence="8 9">JHSY0214</strain>
    </source>
</reference>
<evidence type="ECO:0000259" key="7">
    <source>
        <dbReference type="PROSITE" id="PS50156"/>
    </source>
</evidence>
<feature type="transmembrane region" description="Helical" evidence="6">
    <location>
        <begin position="309"/>
        <end position="329"/>
    </location>
</feature>
<dbReference type="Pfam" id="PF03176">
    <property type="entry name" value="MMPL"/>
    <property type="match status" value="2"/>
</dbReference>
<dbReference type="Proteomes" id="UP000663923">
    <property type="component" value="Chromosome"/>
</dbReference>
<organism evidence="8 9">
    <name type="scientific">Parasphingorhabdus cellanae</name>
    <dbReference type="NCBI Taxonomy" id="2806553"/>
    <lineage>
        <taxon>Bacteria</taxon>
        <taxon>Pseudomonadati</taxon>
        <taxon>Pseudomonadota</taxon>
        <taxon>Alphaproteobacteria</taxon>
        <taxon>Sphingomonadales</taxon>
        <taxon>Sphingomonadaceae</taxon>
        <taxon>Parasphingorhabdus</taxon>
    </lineage>
</organism>
<dbReference type="RefSeq" id="WP_207989703.1">
    <property type="nucleotide sequence ID" value="NZ_CP071794.1"/>
</dbReference>
<sequence>MKFRWLLALMIIVVSITAGGGLSKLTFDGNYRVFFGENNPDLIAFGEFQNVYTRNDNLFFLLYDEKAPGFSRSLAEASEALTEKAWTIPFASRVDSITNYQHTYADGTDSLVVENLFRDTENMSDAEIRSRAKIALREPTLVNNVISEDGRAVLVSVTLPFPELNPSEIPQAVAAARSLVDEIEAQYPSLQVALSGTTMFNNAFNEAGQTDSETLIPLTYAVMLLLVLVLLRSFSGTVATLLVIGLSTVTALGLAGWVGIKLMPIAIAAPTIILTLAVADSVHLIWAVKRNLANCLPKREAITAALKSNLAAISLTSITTAIGFLSLNFSDSPPFRTLGTLTAIGVIAAWLYSLVLVPALLMLMPLKPATQAKTGWLERWLSAYSGFVARRPKQIFVIGGLITLGFGALATLNQNNDRFAEYFGHEMEFRHDLELGIDVLKSADIFEVSVSSGEPEGINNPEYLTQLDAFAKWARQQPHVRHVYAYSDVAKRLNMNMHGDDANFRKLPDSSELAAQYLLLYELSLPYGLDLNDRIAVDKSATRVSLSMNDPTAQDLRKLSEDIQAWFSKTNAHDLEPARPTGPSVMFSYISKRNVDAMFSGTLLAVVLVGMSIMIGLRSVKFGLLSLVPNLVPPIIAFGLWGLLVGKIGMAASVIGATSLGIVVDDTIHFIAKYLQGRRENGLPPEAAIAFAFTRVGGAMATTTLIVAVGFAVLATSVFAVNSQLGLLTAITIIIALIFDFTVLPAMLLIGAKRETHIQEG</sequence>
<dbReference type="InterPro" id="IPR050545">
    <property type="entry name" value="Mycobact_MmpL"/>
</dbReference>
<evidence type="ECO:0000313" key="8">
    <source>
        <dbReference type="EMBL" id="QTD57324.1"/>
    </source>
</evidence>
<gene>
    <name evidence="8" type="ORF">J4G78_07275</name>
</gene>
<keyword evidence="4 6" id="KW-1133">Transmembrane helix</keyword>
<feature type="domain" description="SSD" evidence="7">
    <location>
        <begin position="623"/>
        <end position="750"/>
    </location>
</feature>
<comment type="subcellular location">
    <subcellularLocation>
        <location evidence="1">Cell membrane</location>
        <topology evidence="1">Multi-pass membrane protein</topology>
    </subcellularLocation>
</comment>
<evidence type="ECO:0000313" key="9">
    <source>
        <dbReference type="Proteomes" id="UP000663923"/>
    </source>
</evidence>
<feature type="transmembrane region" description="Helical" evidence="6">
    <location>
        <begin position="597"/>
        <end position="617"/>
    </location>
</feature>
<feature type="transmembrane region" description="Helical" evidence="6">
    <location>
        <begin position="266"/>
        <end position="288"/>
    </location>
</feature>
<keyword evidence="9" id="KW-1185">Reference proteome</keyword>
<evidence type="ECO:0000256" key="3">
    <source>
        <dbReference type="ARBA" id="ARBA00022692"/>
    </source>
</evidence>
<proteinExistence type="predicted"/>
<feature type="domain" description="SSD" evidence="7">
    <location>
        <begin position="238"/>
        <end position="363"/>
    </location>
</feature>
<keyword evidence="5 6" id="KW-0472">Membrane</keyword>
<dbReference type="PANTHER" id="PTHR33406:SF12">
    <property type="entry name" value="BLR2997 PROTEIN"/>
    <property type="match status" value="1"/>
</dbReference>
<dbReference type="InterPro" id="IPR000731">
    <property type="entry name" value="SSD"/>
</dbReference>
<feature type="transmembrane region" description="Helical" evidence="6">
    <location>
        <begin position="341"/>
        <end position="363"/>
    </location>
</feature>
<keyword evidence="3 6" id="KW-0812">Transmembrane</keyword>
<evidence type="ECO:0000256" key="2">
    <source>
        <dbReference type="ARBA" id="ARBA00022475"/>
    </source>
</evidence>
<feature type="transmembrane region" description="Helical" evidence="6">
    <location>
        <begin position="696"/>
        <end position="721"/>
    </location>
</feature>
<dbReference type="SUPFAM" id="SSF82866">
    <property type="entry name" value="Multidrug efflux transporter AcrB transmembrane domain"/>
    <property type="match status" value="2"/>
</dbReference>
<protein>
    <submittedName>
        <fullName evidence="8">MMPL family transporter</fullName>
    </submittedName>
</protein>
<accession>A0ABX7T6U4</accession>
<name>A0ABX7T6U4_9SPHN</name>
<dbReference type="PANTHER" id="PTHR33406">
    <property type="entry name" value="MEMBRANE PROTEIN MJ1562-RELATED"/>
    <property type="match status" value="1"/>
</dbReference>
<feature type="transmembrane region" description="Helical" evidence="6">
    <location>
        <begin position="395"/>
        <end position="412"/>
    </location>
</feature>
<dbReference type="InterPro" id="IPR004869">
    <property type="entry name" value="MMPL_dom"/>
</dbReference>
<keyword evidence="2" id="KW-1003">Cell membrane</keyword>